<evidence type="ECO:0000313" key="2">
    <source>
        <dbReference type="Proteomes" id="UP000623090"/>
    </source>
</evidence>
<reference evidence="1 2" key="1">
    <citation type="journal article" date="2020" name="Microorganisms">
        <title>Description of Komagataeibacter melaceti sp. nov. and Komagataeibacter melomenusus sp. nov. Isolated from Apple Cider Vinegar.</title>
        <authorList>
            <person name="Maric L."/>
            <person name="Cleenwerck I."/>
            <person name="Accetto T."/>
            <person name="Vandamme P."/>
            <person name="Trcek J."/>
        </authorList>
    </citation>
    <scope>NUCLEOTIDE SEQUENCE [LARGE SCALE GENOMIC DNA]</scope>
    <source>
        <strain evidence="1 2">AV436</strain>
    </source>
</reference>
<comment type="caution">
    <text evidence="1">The sequence shown here is derived from an EMBL/GenBank/DDBJ whole genome shotgun (WGS) entry which is preliminary data.</text>
</comment>
<sequence>MTKRCEKRLFDFFDALDGAERLGPEMDIKWKESLFWVRGISDAELVRKLNRILPDFEAIVANAMTA</sequence>
<organism evidence="1 2">
    <name type="scientific">Komagataeibacter melomenusus</name>
    <dbReference type="NCBI Taxonomy" id="2766578"/>
    <lineage>
        <taxon>Bacteria</taxon>
        <taxon>Pseudomonadati</taxon>
        <taxon>Pseudomonadota</taxon>
        <taxon>Alphaproteobacteria</taxon>
        <taxon>Acetobacterales</taxon>
        <taxon>Acetobacteraceae</taxon>
        <taxon>Komagataeibacter</taxon>
    </lineage>
</organism>
<evidence type="ECO:0000313" key="1">
    <source>
        <dbReference type="EMBL" id="NPC68050.1"/>
    </source>
</evidence>
<gene>
    <name evidence="1" type="ORF">HNW77_17090</name>
</gene>
<dbReference type="RefSeq" id="WP_172159280.1">
    <property type="nucleotide sequence ID" value="NZ_JABJWC010000090.1"/>
</dbReference>
<accession>A0ABX2AIX7</accession>
<dbReference type="EMBL" id="JABJWC010000090">
    <property type="protein sequence ID" value="NPC68050.1"/>
    <property type="molecule type" value="Genomic_DNA"/>
</dbReference>
<name>A0ABX2AIX7_9PROT</name>
<dbReference type="Proteomes" id="UP000623090">
    <property type="component" value="Unassembled WGS sequence"/>
</dbReference>
<protein>
    <submittedName>
        <fullName evidence="1">Uncharacterized protein</fullName>
    </submittedName>
</protein>
<keyword evidence="2" id="KW-1185">Reference proteome</keyword>
<proteinExistence type="predicted"/>